<dbReference type="InterPro" id="IPR050626">
    <property type="entry name" value="Peptidase_M16"/>
</dbReference>
<reference evidence="14" key="2">
    <citation type="journal article" date="2023" name="Microbiol Resour">
        <title>Decontamination and Annotation of the Draft Genome Sequence of the Oomycete Lagenidium giganteum ARSEF 373.</title>
        <authorList>
            <person name="Morgan W.R."/>
            <person name="Tartar A."/>
        </authorList>
    </citation>
    <scope>NUCLEOTIDE SEQUENCE</scope>
    <source>
        <strain evidence="14">ARSEF 373</strain>
    </source>
</reference>
<keyword evidence="6" id="KW-0862">Zinc</keyword>
<evidence type="ECO:0008006" key="16">
    <source>
        <dbReference type="Google" id="ProtNLM"/>
    </source>
</evidence>
<dbReference type="InterPro" id="IPR032632">
    <property type="entry name" value="Peptidase_M16_M"/>
</dbReference>
<evidence type="ECO:0000256" key="5">
    <source>
        <dbReference type="ARBA" id="ARBA00022801"/>
    </source>
</evidence>
<evidence type="ECO:0000313" key="14">
    <source>
        <dbReference type="EMBL" id="DBA04210.1"/>
    </source>
</evidence>
<evidence type="ECO:0000256" key="8">
    <source>
        <dbReference type="RuleBase" id="RU004447"/>
    </source>
</evidence>
<evidence type="ECO:0000256" key="4">
    <source>
        <dbReference type="ARBA" id="ARBA00022723"/>
    </source>
</evidence>
<feature type="domain" description="Peptidase M16 middle/third" evidence="12">
    <location>
        <begin position="441"/>
        <end position="724"/>
    </location>
</feature>
<dbReference type="PANTHER" id="PTHR43690:SF18">
    <property type="entry name" value="INSULIN-DEGRADING ENZYME-RELATED"/>
    <property type="match status" value="1"/>
</dbReference>
<evidence type="ECO:0000256" key="9">
    <source>
        <dbReference type="SAM" id="MobiDB-lite"/>
    </source>
</evidence>
<dbReference type="EMBL" id="DAKRPA010000011">
    <property type="protein sequence ID" value="DBA04210.1"/>
    <property type="molecule type" value="Genomic_DNA"/>
</dbReference>
<comment type="caution">
    <text evidence="14">The sequence shown here is derived from an EMBL/GenBank/DDBJ whole genome shotgun (WGS) entry which is preliminary data.</text>
</comment>
<name>A0AAV2ZE10_9STRA</name>
<dbReference type="InterPro" id="IPR001431">
    <property type="entry name" value="Pept_M16_Zn_BS"/>
</dbReference>
<evidence type="ECO:0000256" key="6">
    <source>
        <dbReference type="ARBA" id="ARBA00022833"/>
    </source>
</evidence>
<dbReference type="InterPro" id="IPR007863">
    <property type="entry name" value="Peptidase_M16_C"/>
</dbReference>
<keyword evidence="4" id="KW-0479">Metal-binding</keyword>
<dbReference type="GO" id="GO:0005737">
    <property type="term" value="C:cytoplasm"/>
    <property type="evidence" value="ECO:0007669"/>
    <property type="project" value="UniProtKB-ARBA"/>
</dbReference>
<dbReference type="Pfam" id="PF05193">
    <property type="entry name" value="Peptidase_M16_C"/>
    <property type="match status" value="1"/>
</dbReference>
<evidence type="ECO:0000259" key="13">
    <source>
        <dbReference type="Pfam" id="PF22456"/>
    </source>
</evidence>
<dbReference type="PROSITE" id="PS00143">
    <property type="entry name" value="INSULINASE"/>
    <property type="match status" value="1"/>
</dbReference>
<proteinExistence type="inferred from homology"/>
<keyword evidence="7" id="KW-0482">Metalloprotease</keyword>
<keyword evidence="5" id="KW-0378">Hydrolase</keyword>
<dbReference type="Pfam" id="PF00675">
    <property type="entry name" value="Peptidase_M16"/>
    <property type="match status" value="1"/>
</dbReference>
<feature type="domain" description="Peptidase M16 C-terminal" evidence="11">
    <location>
        <begin position="248"/>
        <end position="435"/>
    </location>
</feature>
<dbReference type="SUPFAM" id="SSF63411">
    <property type="entry name" value="LuxS/MPP-like metallohydrolase"/>
    <property type="match status" value="4"/>
</dbReference>
<keyword evidence="3" id="KW-0645">Protease</keyword>
<evidence type="ECO:0000256" key="2">
    <source>
        <dbReference type="ARBA" id="ARBA00007261"/>
    </source>
</evidence>
<dbReference type="FunFam" id="3.30.830.10:FF:000012">
    <property type="entry name" value="Protease 3"/>
    <property type="match status" value="1"/>
</dbReference>
<dbReference type="Gene3D" id="3.30.830.10">
    <property type="entry name" value="Metalloenzyme, LuxS/M16 peptidase-like"/>
    <property type="match status" value="4"/>
</dbReference>
<dbReference type="PANTHER" id="PTHR43690">
    <property type="entry name" value="NARDILYSIN"/>
    <property type="match status" value="1"/>
</dbReference>
<dbReference type="GO" id="GO:0006508">
    <property type="term" value="P:proteolysis"/>
    <property type="evidence" value="ECO:0007669"/>
    <property type="project" value="UniProtKB-KW"/>
</dbReference>
<keyword evidence="15" id="KW-1185">Reference proteome</keyword>
<dbReference type="GO" id="GO:0046872">
    <property type="term" value="F:metal ion binding"/>
    <property type="evidence" value="ECO:0007669"/>
    <property type="project" value="UniProtKB-KW"/>
</dbReference>
<comment type="similarity">
    <text evidence="2 8">Belongs to the peptidase M16 family.</text>
</comment>
<feature type="compositionally biased region" description="Basic and acidic residues" evidence="9">
    <location>
        <begin position="72"/>
        <end position="91"/>
    </location>
</feature>
<evidence type="ECO:0000256" key="1">
    <source>
        <dbReference type="ARBA" id="ARBA00001947"/>
    </source>
</evidence>
<protein>
    <recommendedName>
        <fullName evidence="16">Nardilysin</fullName>
    </recommendedName>
</protein>
<sequence length="1043" mass="117674">MKAKNSGCPSVLSRTVRSVMRLMCSMFKPRPIFMDVVDQSKSPNDKKKYRLLTLENELQVLLISTTDVAHHGSGDDNDHGVFDSDEGEHGTPSRRSGACLTVGVGSFAEPMELPGLAHYLEHMLFMGSEKYPDENEFEAFLSAHGGFSNGSTDNEVTNYMFEVGPAHLEHALDMFAHFFISPLMKAEALERELSAIDSEFIQATQNDRIRLQQVLSDTSVPSHPYHRFGWGNRKSLMEDPARRNINVREEILKFYTQNYSANIMKLVVCGDNSLDEMEKWVRASFTQIPNKHLSPRSYADAGNPFGANVDPSPILCRIVPIRDIHTLHLNWMIPPIFGLHHQKPADYVASLLGHESEGSVLSLLKKKGWISSLTAGVTGSDGYDCGTFGAKFDVSMKLTVEGIAHWREIVLAVFEYLRMLRESGLPEWVFEELKALGEISFRFQEEGAAIENCEELAQTMQSIFQVAPQDLLRFDLFQGEFQRDLVKQLLEHLTPGSLRVCLVSQKHQQDEDFVKQAITEEWFDVKYTKETIDQATVSQWVAATQNAALHLPKPNPFIPRNFSLADANTPDMSCHSSTFGNLWYRPDRIFATPRAHLAFQIHLPSIMASANNFVRTELFVKLVRDALNEYAYHASVAELMYSLRVKDCGLELLFGGFNDKLGLLVDVVVRAVFSNELSASRFDAIKEEMLREYKNSIVKPSHKSKYLRLQLLERVSYSLPDCVQALEGETIESLHSFVSSTLWASKAFVSSFAHGNITADQACAMRQLVEDGLQRVSAPLAAADLPPRHIHVLPSVPAGLLVEAPVEHEDDKNTFVEFYYQIGAHNQRWLAYADLLHQLMEEPLFDTLRTKQELGYDVSCTVRITHGVLGFGVMVQSSQFAAEHIATCVDRFMIDFEAAIGALSDQHFADHVAAQIQKKLEPDHNLLEATHRIWYEIASGRMEFDIDEKLAEEFKTCTKHEMIEFYRSWILANPKKLVVMVRGKCDAKADDFSAGSKNEVAPTVVDDIYAYKTTLSVYEDHLRRGHTVVDPRFMVTHGEQTSL</sequence>
<feature type="region of interest" description="Disordered" evidence="9">
    <location>
        <begin position="72"/>
        <end position="95"/>
    </location>
</feature>
<dbReference type="AlphaFoldDB" id="A0AAV2ZE10"/>
<dbReference type="FunFam" id="3.30.830.10:FF:000005">
    <property type="entry name" value="nardilysin isoform X1"/>
    <property type="match status" value="1"/>
</dbReference>
<organism evidence="14 15">
    <name type="scientific">Lagenidium giganteum</name>
    <dbReference type="NCBI Taxonomy" id="4803"/>
    <lineage>
        <taxon>Eukaryota</taxon>
        <taxon>Sar</taxon>
        <taxon>Stramenopiles</taxon>
        <taxon>Oomycota</taxon>
        <taxon>Peronosporomycetes</taxon>
        <taxon>Pythiales</taxon>
        <taxon>Pythiaceae</taxon>
    </lineage>
</organism>
<evidence type="ECO:0000256" key="7">
    <source>
        <dbReference type="ARBA" id="ARBA00023049"/>
    </source>
</evidence>
<evidence type="ECO:0000259" key="12">
    <source>
        <dbReference type="Pfam" id="PF16187"/>
    </source>
</evidence>
<evidence type="ECO:0000259" key="11">
    <source>
        <dbReference type="Pfam" id="PF05193"/>
    </source>
</evidence>
<comment type="cofactor">
    <cofactor evidence="1">
        <name>Zn(2+)</name>
        <dbReference type="ChEBI" id="CHEBI:29105"/>
    </cofactor>
</comment>
<dbReference type="Pfam" id="PF16187">
    <property type="entry name" value="Peptidase_M16_M"/>
    <property type="match status" value="1"/>
</dbReference>
<dbReference type="InterPro" id="IPR011765">
    <property type="entry name" value="Pept_M16_N"/>
</dbReference>
<dbReference type="Pfam" id="PF22456">
    <property type="entry name" value="PqqF-like_C_4"/>
    <property type="match status" value="1"/>
</dbReference>
<dbReference type="GO" id="GO:0004222">
    <property type="term" value="F:metalloendopeptidase activity"/>
    <property type="evidence" value="ECO:0007669"/>
    <property type="project" value="InterPro"/>
</dbReference>
<evidence type="ECO:0000259" key="10">
    <source>
        <dbReference type="Pfam" id="PF00675"/>
    </source>
</evidence>
<dbReference type="InterPro" id="IPR054734">
    <property type="entry name" value="PqqF-like_C_4"/>
</dbReference>
<dbReference type="Proteomes" id="UP001146120">
    <property type="component" value="Unassembled WGS sequence"/>
</dbReference>
<accession>A0AAV2ZE10</accession>
<feature type="domain" description="Peptidase M16 N-terminal" evidence="10">
    <location>
        <begin position="90"/>
        <end position="217"/>
    </location>
</feature>
<reference evidence="14" key="1">
    <citation type="submission" date="2022-11" db="EMBL/GenBank/DDBJ databases">
        <authorList>
            <person name="Morgan W.R."/>
            <person name="Tartar A."/>
        </authorList>
    </citation>
    <scope>NUCLEOTIDE SEQUENCE</scope>
    <source>
        <strain evidence="14">ARSEF 373</strain>
    </source>
</reference>
<gene>
    <name evidence="14" type="ORF">N0F65_004318</name>
</gene>
<evidence type="ECO:0000313" key="15">
    <source>
        <dbReference type="Proteomes" id="UP001146120"/>
    </source>
</evidence>
<dbReference type="InterPro" id="IPR011249">
    <property type="entry name" value="Metalloenz_LuxS/M16"/>
</dbReference>
<evidence type="ECO:0000256" key="3">
    <source>
        <dbReference type="ARBA" id="ARBA00022670"/>
    </source>
</evidence>
<feature type="domain" description="Coenzyme PQQ synthesis protein F-like C-terminal lobe" evidence="13">
    <location>
        <begin position="835"/>
        <end position="934"/>
    </location>
</feature>